<organism evidence="2 3">
    <name type="scientific">Cirrhinus molitorella</name>
    <name type="common">mud carp</name>
    <dbReference type="NCBI Taxonomy" id="172907"/>
    <lineage>
        <taxon>Eukaryota</taxon>
        <taxon>Metazoa</taxon>
        <taxon>Chordata</taxon>
        <taxon>Craniata</taxon>
        <taxon>Vertebrata</taxon>
        <taxon>Euteleostomi</taxon>
        <taxon>Actinopterygii</taxon>
        <taxon>Neopterygii</taxon>
        <taxon>Teleostei</taxon>
        <taxon>Ostariophysi</taxon>
        <taxon>Cypriniformes</taxon>
        <taxon>Cyprinidae</taxon>
        <taxon>Labeoninae</taxon>
        <taxon>Labeonini</taxon>
        <taxon>Cirrhinus</taxon>
    </lineage>
</organism>
<evidence type="ECO:0000313" key="2">
    <source>
        <dbReference type="EMBL" id="KAK2915656.1"/>
    </source>
</evidence>
<feature type="compositionally biased region" description="Low complexity" evidence="1">
    <location>
        <begin position="12"/>
        <end position="24"/>
    </location>
</feature>
<evidence type="ECO:0000313" key="3">
    <source>
        <dbReference type="Proteomes" id="UP001187343"/>
    </source>
</evidence>
<comment type="caution">
    <text evidence="2">The sequence shown here is derived from an EMBL/GenBank/DDBJ whole genome shotgun (WGS) entry which is preliminary data.</text>
</comment>
<gene>
    <name evidence="2" type="ORF">Q8A67_000030</name>
</gene>
<proteinExistence type="predicted"/>
<feature type="region of interest" description="Disordered" evidence="1">
    <location>
        <begin position="58"/>
        <end position="92"/>
    </location>
</feature>
<dbReference type="EMBL" id="JAUYZG010000001">
    <property type="protein sequence ID" value="KAK2915656.1"/>
    <property type="molecule type" value="Genomic_DNA"/>
</dbReference>
<dbReference type="AlphaFoldDB" id="A0AA88U6E3"/>
<accession>A0AA88U6E3</accession>
<dbReference type="Proteomes" id="UP001187343">
    <property type="component" value="Unassembled WGS sequence"/>
</dbReference>
<keyword evidence="3" id="KW-1185">Reference proteome</keyword>
<protein>
    <submittedName>
        <fullName evidence="2">Uncharacterized protein</fullName>
    </submittedName>
</protein>
<evidence type="ECO:0000256" key="1">
    <source>
        <dbReference type="SAM" id="MobiDB-lite"/>
    </source>
</evidence>
<reference evidence="2" key="1">
    <citation type="submission" date="2023-08" db="EMBL/GenBank/DDBJ databases">
        <title>Chromosome-level Genome Assembly of mud carp (Cirrhinus molitorella).</title>
        <authorList>
            <person name="Liu H."/>
        </authorList>
    </citation>
    <scope>NUCLEOTIDE SEQUENCE</scope>
    <source>
        <strain evidence="2">Prfri</strain>
        <tissue evidence="2">Muscle</tissue>
    </source>
</reference>
<name>A0AA88U6E3_9TELE</name>
<sequence>MDHPFRSLSALVTTPSVTSEPSSVQLTCAPCGETEQNLHHHTRQNNYNEQHLNFHLDTDSLHSGELGASDSDSESRNKIHQPRGNCHNQLQN</sequence>
<feature type="region of interest" description="Disordered" evidence="1">
    <location>
        <begin position="1"/>
        <end position="24"/>
    </location>
</feature>